<evidence type="ECO:0000313" key="4">
    <source>
        <dbReference type="Proteomes" id="UP000674318"/>
    </source>
</evidence>
<dbReference type="AlphaFoldDB" id="A0A836LIZ5"/>
<sequence length="652" mass="69799">MKRRVLRAHANKRCLRMLSAAHLIQTPVSCLSSAASGDRGYAVLCDASFLRAVLLSYWQANASATWREARRRKLRKAAATTGASEATRAGSPPKHSALSATDRSAAALAASIARIPFGELPEPSPYAFLTALLCEAFQGESRSPAGSGYSATGSAPHANTTPASKFHLYCLPETVTALHRMRDSVPTSVACATASTSPSCSNPGAVDTLVIGQQEEKGSASSKRQMPSNPTSSLITPHTEKPHRMTATEAWLAASFGDLAAMNGSGNIGDSGVAHRHGGPSPSSTTFPLTFQEVPAAVVDHLLSRITLIELEEEQRQPHHRCTDASDSHEASGSTEQMGASVQLSTRNESKAIGNFMFANDICLGRLSCECVGTTVAADASPCDLKALRLVSMPPFMDHNALVYSPHSAAAKRRRRSESRKAYGSGHDGVGEASNLSAAHASTARLQNAQGGGRSSANATKSRPYYSRAFFVATQSHDVRRRLAAVTPLLRLTTNPDALWVEQRGTAYRYAEDDVGASRLCDNNRAVSNRFSSSVAAAPSSLRSDRRKGEFDASRRVGFSRTPPSQYSSATTTTVVAAAPKLTRADVAFMKHLGTATEVPLPEKSTHHPPPSLAFRNAVSDKAPVNRKRRRQKGQNPLSMKKRQKREVFRAN</sequence>
<gene>
    <name evidence="3" type="ORF">JKF63_07488</name>
</gene>
<protein>
    <recommendedName>
        <fullName evidence="2">UTP23 sensor motif region domain-containing protein</fullName>
    </recommendedName>
</protein>
<accession>A0A836LIZ5</accession>
<dbReference type="Pfam" id="PF24779">
    <property type="entry name" value="UTP23_sensor"/>
    <property type="match status" value="1"/>
</dbReference>
<feature type="region of interest" description="Disordered" evidence="1">
    <location>
        <begin position="539"/>
        <end position="568"/>
    </location>
</feature>
<organism evidence="3 4">
    <name type="scientific">Porcisia hertigi</name>
    <dbReference type="NCBI Taxonomy" id="2761500"/>
    <lineage>
        <taxon>Eukaryota</taxon>
        <taxon>Discoba</taxon>
        <taxon>Euglenozoa</taxon>
        <taxon>Kinetoplastea</taxon>
        <taxon>Metakinetoplastina</taxon>
        <taxon>Trypanosomatida</taxon>
        <taxon>Trypanosomatidae</taxon>
        <taxon>Leishmaniinae</taxon>
        <taxon>Porcisia</taxon>
    </lineage>
</organism>
<feature type="region of interest" description="Disordered" evidence="1">
    <location>
        <begin position="214"/>
        <end position="240"/>
    </location>
</feature>
<dbReference type="Proteomes" id="UP000674318">
    <property type="component" value="Unassembled WGS sequence"/>
</dbReference>
<feature type="compositionally biased region" description="Polar residues" evidence="1">
    <location>
        <begin position="219"/>
        <end position="236"/>
    </location>
</feature>
<feature type="region of interest" description="Disordered" evidence="1">
    <location>
        <begin position="314"/>
        <end position="340"/>
    </location>
</feature>
<feature type="region of interest" description="Disordered" evidence="1">
    <location>
        <begin position="599"/>
        <end position="652"/>
    </location>
</feature>
<feature type="domain" description="UTP23 sensor motif region" evidence="2">
    <location>
        <begin position="627"/>
        <end position="645"/>
    </location>
</feature>
<feature type="compositionally biased region" description="Basic and acidic residues" evidence="1">
    <location>
        <begin position="314"/>
        <end position="330"/>
    </location>
</feature>
<dbReference type="InterPro" id="IPR057776">
    <property type="entry name" value="UTP23_sensor"/>
</dbReference>
<dbReference type="OrthoDB" id="246482at2759"/>
<name>A0A836LIZ5_9TRYP</name>
<dbReference type="KEGG" id="phet:94293502"/>
<keyword evidence="4" id="KW-1185">Reference proteome</keyword>
<feature type="region of interest" description="Disordered" evidence="1">
    <location>
        <begin position="407"/>
        <end position="430"/>
    </location>
</feature>
<evidence type="ECO:0000256" key="1">
    <source>
        <dbReference type="SAM" id="MobiDB-lite"/>
    </source>
</evidence>
<dbReference type="EMBL" id="JAFJZO010000012">
    <property type="protein sequence ID" value="KAG5509843.1"/>
    <property type="molecule type" value="Genomic_DNA"/>
</dbReference>
<reference evidence="3 4" key="1">
    <citation type="submission" date="2021-02" db="EMBL/GenBank/DDBJ databases">
        <title>Porcisia hertigi Genome sequencing and assembly.</title>
        <authorList>
            <person name="Almutairi H."/>
            <person name="Gatherer D."/>
        </authorList>
    </citation>
    <scope>NUCLEOTIDE SEQUENCE [LARGE SCALE GENOMIC DNA]</scope>
    <source>
        <strain evidence="3 4">C119</strain>
    </source>
</reference>
<evidence type="ECO:0000259" key="2">
    <source>
        <dbReference type="Pfam" id="PF24779"/>
    </source>
</evidence>
<comment type="caution">
    <text evidence="3">The sequence shown here is derived from an EMBL/GenBank/DDBJ whole genome shotgun (WGS) entry which is preliminary data.</text>
</comment>
<feature type="compositionally biased region" description="Polar residues" evidence="1">
    <location>
        <begin position="331"/>
        <end position="340"/>
    </location>
</feature>
<feature type="compositionally biased region" description="Basic and acidic residues" evidence="1">
    <location>
        <begin position="543"/>
        <end position="555"/>
    </location>
</feature>
<evidence type="ECO:0000313" key="3">
    <source>
        <dbReference type="EMBL" id="KAG5509843.1"/>
    </source>
</evidence>
<proteinExistence type="predicted"/>
<dbReference type="GeneID" id="94293502"/>
<feature type="region of interest" description="Disordered" evidence="1">
    <location>
        <begin position="441"/>
        <end position="460"/>
    </location>
</feature>
<dbReference type="RefSeq" id="XP_067758850.1">
    <property type="nucleotide sequence ID" value="XM_067903425.1"/>
</dbReference>
<feature type="region of interest" description="Disordered" evidence="1">
    <location>
        <begin position="76"/>
        <end position="100"/>
    </location>
</feature>
<feature type="compositionally biased region" description="Polar residues" evidence="1">
    <location>
        <begin position="444"/>
        <end position="460"/>
    </location>
</feature>